<dbReference type="Proteomes" id="UP000321832">
    <property type="component" value="Unassembled WGS sequence"/>
</dbReference>
<gene>
    <name evidence="1" type="ORF">FSC37_10265</name>
</gene>
<protein>
    <submittedName>
        <fullName evidence="1">Uncharacterized protein</fullName>
    </submittedName>
</protein>
<keyword evidence="2" id="KW-1185">Reference proteome</keyword>
<reference evidence="1 2" key="1">
    <citation type="submission" date="2019-08" db="EMBL/GenBank/DDBJ databases">
        <authorList>
            <person name="Khan S.A."/>
            <person name="Jeon C.O."/>
            <person name="Jeong S.E."/>
        </authorList>
    </citation>
    <scope>NUCLEOTIDE SEQUENCE [LARGE SCALE GENOMIC DNA]</scope>
    <source>
        <strain evidence="2">IMCC1728</strain>
    </source>
</reference>
<evidence type="ECO:0000313" key="2">
    <source>
        <dbReference type="Proteomes" id="UP000321832"/>
    </source>
</evidence>
<organism evidence="1 2">
    <name type="scientific">Piscinibacter aquaticus</name>
    <dbReference type="NCBI Taxonomy" id="392597"/>
    <lineage>
        <taxon>Bacteria</taxon>
        <taxon>Pseudomonadati</taxon>
        <taxon>Pseudomonadota</taxon>
        <taxon>Betaproteobacteria</taxon>
        <taxon>Burkholderiales</taxon>
        <taxon>Sphaerotilaceae</taxon>
        <taxon>Piscinibacter</taxon>
    </lineage>
</organism>
<accession>A0A5C6TZQ5</accession>
<evidence type="ECO:0000313" key="1">
    <source>
        <dbReference type="EMBL" id="TXC66173.1"/>
    </source>
</evidence>
<comment type="caution">
    <text evidence="1">The sequence shown here is derived from an EMBL/GenBank/DDBJ whole genome shotgun (WGS) entry which is preliminary data.</text>
</comment>
<name>A0A5C6TZQ5_9BURK</name>
<sequence>MLPQVRRKLVPGLPPATSAAFTPEPALDTANYEHILSVLQNMAHVMERSPTAFAQMGEEDLRQHFLVQLNGQFEGAATAETFNVSGKTDILLRANGRNVFIAECKFWKGPKHYRETIDQLLGYTAARCQDRDHRLQPRDRTFNCARWHQGGNRGTYKLQARRRVVVRDRPALCVPSPQ</sequence>
<dbReference type="AlphaFoldDB" id="A0A5C6TZQ5"/>
<dbReference type="EMBL" id="VOPW01000001">
    <property type="protein sequence ID" value="TXC66173.1"/>
    <property type="molecule type" value="Genomic_DNA"/>
</dbReference>
<proteinExistence type="predicted"/>